<dbReference type="Proteomes" id="UP000318571">
    <property type="component" value="Chromosome 12"/>
</dbReference>
<keyword evidence="4" id="KW-1185">Reference proteome</keyword>
<dbReference type="Gene3D" id="2.60.40.10">
    <property type="entry name" value="Immunoglobulins"/>
    <property type="match status" value="1"/>
</dbReference>
<proteinExistence type="predicted"/>
<keyword evidence="1" id="KW-0472">Membrane</keyword>
<gene>
    <name evidence="3" type="ORF">TCAL_06494</name>
</gene>
<sequence length="371" mass="42981">MIDRVCARSGGIFIIPLLFLFLAILVMGQVVICDPQPWPNSFTRLRPIPKQRQLLMQEYQTLILRQANGNGTKVERATSRNCHALEESKPEDKIVLTPILVQGRLISRSTGFNSLYSVAFRVLKVLKGKLPRKLRRHVKLMYQQEDEDEKVNPLCEFPIKFDVKANRKYLIFIKRLGPARYVAIAKPEIWTKDVRRIAKKTLCEGCASRPQVSPLSKPSSSIDESDNVKLKCKVPIGQPIPEIQWLRNGQELSSTMRFKIRSKRCRDGFVGQRCQFKKAQIDLPYVESEACGPYGHDIHFREICAAWKQPPITEMSRHEFTEWKSVERQIVDLRRAQEEFQYRRFRLQTPKLEAMALTQESHLAERGKHLA</sequence>
<name>A0A553PTN1_TIGCA</name>
<dbReference type="AlphaFoldDB" id="A0A553PTN1"/>
<keyword evidence="1" id="KW-0812">Transmembrane</keyword>
<evidence type="ECO:0000313" key="4">
    <source>
        <dbReference type="Proteomes" id="UP000318571"/>
    </source>
</evidence>
<keyword evidence="1" id="KW-1133">Transmembrane helix</keyword>
<evidence type="ECO:0000259" key="2">
    <source>
        <dbReference type="PROSITE" id="PS50835"/>
    </source>
</evidence>
<dbReference type="PROSITE" id="PS50835">
    <property type="entry name" value="IG_LIKE"/>
    <property type="match status" value="1"/>
</dbReference>
<dbReference type="STRING" id="6832.A0A553PTN1"/>
<dbReference type="InterPro" id="IPR007110">
    <property type="entry name" value="Ig-like_dom"/>
</dbReference>
<dbReference type="SUPFAM" id="SSF48726">
    <property type="entry name" value="Immunoglobulin"/>
    <property type="match status" value="1"/>
</dbReference>
<protein>
    <recommendedName>
        <fullName evidence="2">Ig-like domain-containing protein</fullName>
    </recommendedName>
</protein>
<dbReference type="InterPro" id="IPR036179">
    <property type="entry name" value="Ig-like_dom_sf"/>
</dbReference>
<comment type="caution">
    <text evidence="3">The sequence shown here is derived from an EMBL/GenBank/DDBJ whole genome shotgun (WGS) entry which is preliminary data.</text>
</comment>
<feature type="domain" description="Ig-like" evidence="2">
    <location>
        <begin position="210"/>
        <end position="251"/>
    </location>
</feature>
<evidence type="ECO:0000313" key="3">
    <source>
        <dbReference type="EMBL" id="TRY81042.1"/>
    </source>
</evidence>
<organism evidence="3 4">
    <name type="scientific">Tigriopus californicus</name>
    <name type="common">Marine copepod</name>
    <dbReference type="NCBI Taxonomy" id="6832"/>
    <lineage>
        <taxon>Eukaryota</taxon>
        <taxon>Metazoa</taxon>
        <taxon>Ecdysozoa</taxon>
        <taxon>Arthropoda</taxon>
        <taxon>Crustacea</taxon>
        <taxon>Multicrustacea</taxon>
        <taxon>Hexanauplia</taxon>
        <taxon>Copepoda</taxon>
        <taxon>Harpacticoida</taxon>
        <taxon>Harpacticidae</taxon>
        <taxon>Tigriopus</taxon>
    </lineage>
</organism>
<evidence type="ECO:0000256" key="1">
    <source>
        <dbReference type="SAM" id="Phobius"/>
    </source>
</evidence>
<dbReference type="InterPro" id="IPR013783">
    <property type="entry name" value="Ig-like_fold"/>
</dbReference>
<dbReference type="EMBL" id="VCGU01000001">
    <property type="protein sequence ID" value="TRY81042.1"/>
    <property type="molecule type" value="Genomic_DNA"/>
</dbReference>
<accession>A0A553PTN1</accession>
<reference evidence="3 4" key="1">
    <citation type="journal article" date="2018" name="Nat. Ecol. Evol.">
        <title>Genomic signatures of mitonuclear coevolution across populations of Tigriopus californicus.</title>
        <authorList>
            <person name="Barreto F.S."/>
            <person name="Watson E.T."/>
            <person name="Lima T.G."/>
            <person name="Willett C.S."/>
            <person name="Edmands S."/>
            <person name="Li W."/>
            <person name="Burton R.S."/>
        </authorList>
    </citation>
    <scope>NUCLEOTIDE SEQUENCE [LARGE SCALE GENOMIC DNA]</scope>
    <source>
        <strain evidence="3 4">San Diego</strain>
    </source>
</reference>
<feature type="transmembrane region" description="Helical" evidence="1">
    <location>
        <begin position="12"/>
        <end position="32"/>
    </location>
</feature>
<dbReference type="Pfam" id="PF13927">
    <property type="entry name" value="Ig_3"/>
    <property type="match status" value="1"/>
</dbReference>